<proteinExistence type="predicted"/>
<reference evidence="11" key="1">
    <citation type="submission" date="2022-06" db="EMBL/GenBank/DDBJ databases">
        <title>Genome public.</title>
        <authorList>
            <person name="Sun Q."/>
        </authorList>
    </citation>
    <scope>NUCLEOTIDE SEQUENCE</scope>
    <source>
        <strain evidence="11">CWNU-1</strain>
    </source>
</reference>
<keyword evidence="3" id="KW-0547">Nucleotide-binding</keyword>
<feature type="region of interest" description="Disordered" evidence="7">
    <location>
        <begin position="608"/>
        <end position="644"/>
    </location>
</feature>
<feature type="transmembrane region" description="Helical" evidence="8">
    <location>
        <begin position="54"/>
        <end position="79"/>
    </location>
</feature>
<evidence type="ECO:0000259" key="10">
    <source>
        <dbReference type="PROSITE" id="PS50929"/>
    </source>
</evidence>
<gene>
    <name evidence="11" type="ORF">NBG84_15570</name>
</gene>
<dbReference type="InterPro" id="IPR003439">
    <property type="entry name" value="ABC_transporter-like_ATP-bd"/>
</dbReference>
<evidence type="ECO:0000256" key="6">
    <source>
        <dbReference type="ARBA" id="ARBA00023136"/>
    </source>
</evidence>
<name>A0ABT0UM48_9ACTN</name>
<dbReference type="PROSITE" id="PS50893">
    <property type="entry name" value="ABC_TRANSPORTER_2"/>
    <property type="match status" value="1"/>
</dbReference>
<dbReference type="InterPro" id="IPR036640">
    <property type="entry name" value="ABC1_TM_sf"/>
</dbReference>
<dbReference type="InterPro" id="IPR011527">
    <property type="entry name" value="ABC1_TM_dom"/>
</dbReference>
<comment type="caution">
    <text evidence="11">The sequence shown here is derived from an EMBL/GenBank/DDBJ whole genome shotgun (WGS) entry which is preliminary data.</text>
</comment>
<comment type="subcellular location">
    <subcellularLocation>
        <location evidence="1">Cell membrane</location>
        <topology evidence="1">Multi-pass membrane protein</topology>
    </subcellularLocation>
</comment>
<dbReference type="EMBL" id="JAMQAW010000011">
    <property type="protein sequence ID" value="MCM2389692.1"/>
    <property type="molecule type" value="Genomic_DNA"/>
</dbReference>
<evidence type="ECO:0000256" key="8">
    <source>
        <dbReference type="SAM" id="Phobius"/>
    </source>
</evidence>
<evidence type="ECO:0000256" key="2">
    <source>
        <dbReference type="ARBA" id="ARBA00022692"/>
    </source>
</evidence>
<evidence type="ECO:0000259" key="9">
    <source>
        <dbReference type="PROSITE" id="PS50893"/>
    </source>
</evidence>
<dbReference type="Gene3D" id="3.40.50.300">
    <property type="entry name" value="P-loop containing nucleotide triphosphate hydrolases"/>
    <property type="match status" value="1"/>
</dbReference>
<keyword evidence="6 8" id="KW-0472">Membrane</keyword>
<dbReference type="PANTHER" id="PTHR43394">
    <property type="entry name" value="ATP-DEPENDENT PERMEASE MDL1, MITOCHONDRIAL"/>
    <property type="match status" value="1"/>
</dbReference>
<evidence type="ECO:0000256" key="5">
    <source>
        <dbReference type="ARBA" id="ARBA00022989"/>
    </source>
</evidence>
<dbReference type="Gene3D" id="1.20.1560.10">
    <property type="entry name" value="ABC transporter type 1, transmembrane domain"/>
    <property type="match status" value="1"/>
</dbReference>
<sequence>MSSPATVPETDIDIAPGTDPDAGPDPTPRRLPVATPSRTRREIVRRLAHHRERLTLTLLVLLAGTAAALTTPPLLGAVVDAVVDQSGRGRITALGGALVGASLVSAALTYLGGRMLVSLVQDTLAELREDVFEAAVGLPADTLESSGSSDVVSRVTGDVEAISEAASGVLPDITGAALTIVLTVAGLAVLDPRLALAGLVCLPLHWYATRRFLARSHQVYGDIRRLESSRGQTVIEAVRGAETIRAYRTQDTHLTELADRSELAIDRQRDGVRLRNRFYGWLNAAEFVGLAAVLATGYALLGQGAITLGTATAAALYFHRLFGPIGLLLTSLDDIQRATVGLARLVGVTDLAPSHLGPAVSTAGSPLPPAITVTGVSYTYGNAGRAALRDVSLTVPGGATVALVGASGSGKSTLARLLAGVGRPDRGEITVGDGPERGPRYLVTQEVHLFGGTLADNLRLAKPDATDGELLAALREAGADWALEPGRGLEAVLGGPDGTALDDGSVQHLALARVLLADPPVLVLDEPTAESGPASRAVLGAALARVTRDRTSVIVAHRLEQARECDHIVLLRDGQLAEEGTHEALLASAGEYASLWWAYTGGPVPAGGRHTAGHSGTDASAGAQHPGTHAAPEPNTGVGTDKEH</sequence>
<evidence type="ECO:0000256" key="7">
    <source>
        <dbReference type="SAM" id="MobiDB-lite"/>
    </source>
</evidence>
<feature type="transmembrane region" description="Helical" evidence="8">
    <location>
        <begin position="91"/>
        <end position="111"/>
    </location>
</feature>
<keyword evidence="5 8" id="KW-1133">Transmembrane helix</keyword>
<dbReference type="PANTHER" id="PTHR43394:SF1">
    <property type="entry name" value="ATP-BINDING CASSETTE SUB-FAMILY B MEMBER 10, MITOCHONDRIAL"/>
    <property type="match status" value="1"/>
</dbReference>
<dbReference type="Proteomes" id="UP001431429">
    <property type="component" value="Unassembled WGS sequence"/>
</dbReference>
<protein>
    <submittedName>
        <fullName evidence="11">ABC transporter ATP-binding protein/permease</fullName>
    </submittedName>
</protein>
<dbReference type="SUPFAM" id="SSF52540">
    <property type="entry name" value="P-loop containing nucleoside triphosphate hydrolases"/>
    <property type="match status" value="1"/>
</dbReference>
<dbReference type="InterPro" id="IPR003593">
    <property type="entry name" value="AAA+_ATPase"/>
</dbReference>
<evidence type="ECO:0000256" key="4">
    <source>
        <dbReference type="ARBA" id="ARBA00022840"/>
    </source>
</evidence>
<evidence type="ECO:0000313" key="11">
    <source>
        <dbReference type="EMBL" id="MCM2389692.1"/>
    </source>
</evidence>
<dbReference type="RefSeq" id="WP_250920027.1">
    <property type="nucleotide sequence ID" value="NZ_JAMQAW010000011.1"/>
</dbReference>
<dbReference type="GO" id="GO:0005524">
    <property type="term" value="F:ATP binding"/>
    <property type="evidence" value="ECO:0007669"/>
    <property type="project" value="UniProtKB-KW"/>
</dbReference>
<dbReference type="CDD" id="cd07346">
    <property type="entry name" value="ABC_6TM_exporters"/>
    <property type="match status" value="1"/>
</dbReference>
<feature type="transmembrane region" description="Helical" evidence="8">
    <location>
        <begin position="278"/>
        <end position="301"/>
    </location>
</feature>
<evidence type="ECO:0000313" key="12">
    <source>
        <dbReference type="Proteomes" id="UP001431429"/>
    </source>
</evidence>
<feature type="domain" description="ABC transporter" evidence="9">
    <location>
        <begin position="371"/>
        <end position="598"/>
    </location>
</feature>
<keyword evidence="4 11" id="KW-0067">ATP-binding</keyword>
<dbReference type="Pfam" id="PF00005">
    <property type="entry name" value="ABC_tran"/>
    <property type="match status" value="1"/>
</dbReference>
<feature type="domain" description="ABC transmembrane type-1" evidence="10">
    <location>
        <begin position="56"/>
        <end position="337"/>
    </location>
</feature>
<dbReference type="InterPro" id="IPR039421">
    <property type="entry name" value="Type_1_exporter"/>
</dbReference>
<evidence type="ECO:0000256" key="1">
    <source>
        <dbReference type="ARBA" id="ARBA00004651"/>
    </source>
</evidence>
<organism evidence="11 12">
    <name type="scientific">Streptomyces albipurpureus</name>
    <dbReference type="NCBI Taxonomy" id="2897419"/>
    <lineage>
        <taxon>Bacteria</taxon>
        <taxon>Bacillati</taxon>
        <taxon>Actinomycetota</taxon>
        <taxon>Actinomycetes</taxon>
        <taxon>Kitasatosporales</taxon>
        <taxon>Streptomycetaceae</taxon>
        <taxon>Streptomyces</taxon>
    </lineage>
</organism>
<dbReference type="Pfam" id="PF00664">
    <property type="entry name" value="ABC_membrane"/>
    <property type="match status" value="1"/>
</dbReference>
<keyword evidence="2 8" id="KW-0812">Transmembrane</keyword>
<keyword evidence="12" id="KW-1185">Reference proteome</keyword>
<dbReference type="SUPFAM" id="SSF90123">
    <property type="entry name" value="ABC transporter transmembrane region"/>
    <property type="match status" value="1"/>
</dbReference>
<dbReference type="PROSITE" id="PS50929">
    <property type="entry name" value="ABC_TM1F"/>
    <property type="match status" value="1"/>
</dbReference>
<dbReference type="SMART" id="SM00382">
    <property type="entry name" value="AAA"/>
    <property type="match status" value="1"/>
</dbReference>
<accession>A0ABT0UM48</accession>
<dbReference type="InterPro" id="IPR027417">
    <property type="entry name" value="P-loop_NTPase"/>
</dbReference>
<evidence type="ECO:0000256" key="3">
    <source>
        <dbReference type="ARBA" id="ARBA00022741"/>
    </source>
</evidence>
<feature type="region of interest" description="Disordered" evidence="7">
    <location>
        <begin position="1"/>
        <end position="36"/>
    </location>
</feature>